<accession>A0ABM7L230</accession>
<evidence type="ECO:0000313" key="3">
    <source>
        <dbReference type="Proteomes" id="UP000509742"/>
    </source>
</evidence>
<evidence type="ECO:0000313" key="2">
    <source>
        <dbReference type="EMBL" id="BCD46771.1"/>
    </source>
</evidence>
<keyword evidence="2" id="KW-0614">Plasmid</keyword>
<proteinExistence type="predicted"/>
<name>A0ABM7L230_9HELI</name>
<dbReference type="RefSeq" id="WP_006564737.1">
    <property type="nucleotide sequence ID" value="NZ_AP023037.1"/>
</dbReference>
<keyword evidence="3" id="KW-1185">Reference proteome</keyword>
<feature type="coiled-coil region" evidence="1">
    <location>
        <begin position="51"/>
        <end position="85"/>
    </location>
</feature>
<sequence length="447" mass="50219">MASMFMIAHGKKYLLACILGIVKLGAVGMLVENPSQDAASASMLSRMATQINQAADMIKKYQDMLEKAQATINQLNQVNKVLSGTQDFLNGSILNIANPKDLIDNAINIAKQIKTNTQNLAEQVKDYNIANALKVRTIASKCPEIDYEHLSPSAKRLLFSQKGKESEALKALKNLSDAMGNTMIENGGYVFGQMSGKTLAQYICIKRDNRALAIDIQKEDMRARLALLNNDYKGYKEAIRKKQEAQDKLFYSTQKEIERLSFPLLRRVEKQLSTLGVKDLKYKGKYCIQQTSSDGREFCEPMDFEINRLNADFLKLQGDLSEQLKAAPDKKTQAQIYANMKQKFDTLGLEFIKDIANNLNFMNSTLSAVSEIILSVYKKDNDLEPITLTKTEQKEFQNLQSSINMAHKANLTKYGFPVSGSSSKALPSNRSWLDKKNFDMNYDLDGD</sequence>
<reference evidence="2 3" key="1">
    <citation type="submission" date="2020-04" db="EMBL/GenBank/DDBJ databases">
        <title>Genomic analysis of gastric non-Helicobacter pylori Helicobacters isolated in Japan.</title>
        <authorList>
            <person name="Suzuki M."/>
            <person name="Rimbara E."/>
        </authorList>
    </citation>
    <scope>NUCLEOTIDE SEQUENCE [LARGE SCALE GENOMIC DNA]</scope>
    <source>
        <strain evidence="2 3">NHP19-0020</strain>
        <plasmid evidence="2 3">pNHP190020_1</plasmid>
    </source>
</reference>
<feature type="coiled-coil region" evidence="1">
    <location>
        <begin position="218"/>
        <end position="245"/>
    </location>
</feature>
<gene>
    <name evidence="2" type="ORF">NHP190020_18100</name>
</gene>
<organism evidence="2 3">
    <name type="scientific">Helicobacter suis</name>
    <dbReference type="NCBI Taxonomy" id="104628"/>
    <lineage>
        <taxon>Bacteria</taxon>
        <taxon>Pseudomonadati</taxon>
        <taxon>Campylobacterota</taxon>
        <taxon>Epsilonproteobacteria</taxon>
        <taxon>Campylobacterales</taxon>
        <taxon>Helicobacteraceae</taxon>
        <taxon>Helicobacter</taxon>
    </lineage>
</organism>
<keyword evidence="1" id="KW-0175">Coiled coil</keyword>
<evidence type="ECO:0000256" key="1">
    <source>
        <dbReference type="SAM" id="Coils"/>
    </source>
</evidence>
<protein>
    <submittedName>
        <fullName evidence="2">Uncharacterized protein</fullName>
    </submittedName>
</protein>
<geneLocation type="plasmid" evidence="2 3">
    <name>pNHP190020_1</name>
</geneLocation>
<dbReference type="Proteomes" id="UP000509742">
    <property type="component" value="Plasmid pNHP190020_1"/>
</dbReference>
<dbReference type="EMBL" id="AP023037">
    <property type="protein sequence ID" value="BCD46771.1"/>
    <property type="molecule type" value="Genomic_DNA"/>
</dbReference>